<dbReference type="EMBL" id="CP027669">
    <property type="protein sequence ID" value="AVO40832.1"/>
    <property type="molecule type" value="Genomic_DNA"/>
</dbReference>
<protein>
    <submittedName>
        <fullName evidence="2">Uncharacterized protein</fullName>
    </submittedName>
</protein>
<reference evidence="2 3" key="1">
    <citation type="submission" date="2018-03" db="EMBL/GenBank/DDBJ databases">
        <title>Genome sequencing of Simplicispira sp.</title>
        <authorList>
            <person name="Kim S.-J."/>
            <person name="Heo J."/>
            <person name="Kwon S.-W."/>
        </authorList>
    </citation>
    <scope>NUCLEOTIDE SEQUENCE [LARGE SCALE GENOMIC DNA]</scope>
    <source>
        <strain evidence="2 3">SC1-8</strain>
    </source>
</reference>
<dbReference type="KEGG" id="simp:C6571_05600"/>
<name>A0A2S0MY63_9BURK</name>
<dbReference type="OrthoDB" id="8911869at2"/>
<organism evidence="2 3">
    <name type="scientific">Simplicispira suum</name>
    <dbReference type="NCBI Taxonomy" id="2109915"/>
    <lineage>
        <taxon>Bacteria</taxon>
        <taxon>Pseudomonadati</taxon>
        <taxon>Pseudomonadota</taxon>
        <taxon>Betaproteobacteria</taxon>
        <taxon>Burkholderiales</taxon>
        <taxon>Comamonadaceae</taxon>
        <taxon>Simplicispira</taxon>
    </lineage>
</organism>
<dbReference type="Proteomes" id="UP000239326">
    <property type="component" value="Chromosome"/>
</dbReference>
<keyword evidence="3" id="KW-1185">Reference proteome</keyword>
<feature type="chain" id="PRO_5015483794" evidence="1">
    <location>
        <begin position="25"/>
        <end position="132"/>
    </location>
</feature>
<keyword evidence="1" id="KW-0732">Signal</keyword>
<accession>A0A2S0MY63</accession>
<evidence type="ECO:0000313" key="3">
    <source>
        <dbReference type="Proteomes" id="UP000239326"/>
    </source>
</evidence>
<evidence type="ECO:0000256" key="1">
    <source>
        <dbReference type="SAM" id="SignalP"/>
    </source>
</evidence>
<proteinExistence type="predicted"/>
<gene>
    <name evidence="2" type="ORF">C6571_05600</name>
</gene>
<evidence type="ECO:0000313" key="2">
    <source>
        <dbReference type="EMBL" id="AVO40832.1"/>
    </source>
</evidence>
<dbReference type="RefSeq" id="WP_106445821.1">
    <property type="nucleotide sequence ID" value="NZ_CP027669.1"/>
</dbReference>
<dbReference type="AlphaFoldDB" id="A0A2S0MY63"/>
<sequence length="132" mass="13715">MTIRQTTLRAFCSVALLVGTAAYGADDASAEARYQKERAACLSGQTQQARDVCLREAGAARDAARKGALTTSGADEKAANAVERCKVFTKADEHAACIDRIRGAGNTSGSALQGGVLRESVTTTTIIIPAKP</sequence>
<feature type="signal peptide" evidence="1">
    <location>
        <begin position="1"/>
        <end position="24"/>
    </location>
</feature>